<keyword evidence="1" id="KW-0805">Transcription regulation</keyword>
<accession>A0A438M865</accession>
<dbReference type="InterPro" id="IPR008920">
    <property type="entry name" value="TF_FadR/GntR_C"/>
</dbReference>
<dbReference type="PANTHER" id="PTHR43537">
    <property type="entry name" value="TRANSCRIPTIONAL REGULATOR, GNTR FAMILY"/>
    <property type="match status" value="1"/>
</dbReference>
<dbReference type="SMART" id="SM00345">
    <property type="entry name" value="HTH_GNTR"/>
    <property type="match status" value="1"/>
</dbReference>
<dbReference type="AlphaFoldDB" id="A0A438M865"/>
<evidence type="ECO:0000313" key="6">
    <source>
        <dbReference type="Proteomes" id="UP000284824"/>
    </source>
</evidence>
<feature type="domain" description="HTH gntR-type" evidence="4">
    <location>
        <begin position="7"/>
        <end position="73"/>
    </location>
</feature>
<dbReference type="SUPFAM" id="SSF46785">
    <property type="entry name" value="Winged helix' DNA-binding domain"/>
    <property type="match status" value="1"/>
</dbReference>
<keyword evidence="3" id="KW-0804">Transcription</keyword>
<sequence>MYAILWGMQTDVACSRLRELILDGSYPPGARLTETEAAATLEMSRTPVREALRMLAADGLVRPAGRGVVVVALEAGDLDEAYQVRAALEALTAELAAARQREGRIAPADLRALREVATLTATATAEGRLADAVRLNRRFHRTIAELAGNTMALRALERIWDQIQVSTLHSLVPPSRPAHVSDQHERLVAAITGGRPEEAAAIARDHVLDTRITARPDKEEHT</sequence>
<dbReference type="Pfam" id="PF07729">
    <property type="entry name" value="FCD"/>
    <property type="match status" value="1"/>
</dbReference>
<dbReference type="GO" id="GO:0003677">
    <property type="term" value="F:DNA binding"/>
    <property type="evidence" value="ECO:0007669"/>
    <property type="project" value="UniProtKB-KW"/>
</dbReference>
<keyword evidence="2 5" id="KW-0238">DNA-binding</keyword>
<protein>
    <submittedName>
        <fullName evidence="5">DNA-binding GntR family transcriptional regulator</fullName>
    </submittedName>
</protein>
<dbReference type="SUPFAM" id="SSF48008">
    <property type="entry name" value="GntR ligand-binding domain-like"/>
    <property type="match status" value="1"/>
</dbReference>
<reference evidence="5 6" key="1">
    <citation type="submission" date="2019-01" db="EMBL/GenBank/DDBJ databases">
        <title>Sequencing the genomes of 1000 actinobacteria strains.</title>
        <authorList>
            <person name="Klenk H.-P."/>
        </authorList>
    </citation>
    <scope>NUCLEOTIDE SEQUENCE [LARGE SCALE GENOMIC DNA]</scope>
    <source>
        <strain evidence="5 6">DSM 43925</strain>
    </source>
</reference>
<comment type="caution">
    <text evidence="5">The sequence shown here is derived from an EMBL/GenBank/DDBJ whole genome shotgun (WGS) entry which is preliminary data.</text>
</comment>
<dbReference type="PANTHER" id="PTHR43537:SF24">
    <property type="entry name" value="GLUCONATE OPERON TRANSCRIPTIONAL REPRESSOR"/>
    <property type="match status" value="1"/>
</dbReference>
<evidence type="ECO:0000256" key="2">
    <source>
        <dbReference type="ARBA" id="ARBA00023125"/>
    </source>
</evidence>
<keyword evidence="6" id="KW-1185">Reference proteome</keyword>
<evidence type="ECO:0000256" key="1">
    <source>
        <dbReference type="ARBA" id="ARBA00023015"/>
    </source>
</evidence>
<dbReference type="CDD" id="cd07377">
    <property type="entry name" value="WHTH_GntR"/>
    <property type="match status" value="1"/>
</dbReference>
<dbReference type="InterPro" id="IPR036390">
    <property type="entry name" value="WH_DNA-bd_sf"/>
</dbReference>
<evidence type="ECO:0000259" key="4">
    <source>
        <dbReference type="PROSITE" id="PS50949"/>
    </source>
</evidence>
<dbReference type="InterPro" id="IPR000524">
    <property type="entry name" value="Tscrpt_reg_HTH_GntR"/>
</dbReference>
<evidence type="ECO:0000256" key="3">
    <source>
        <dbReference type="ARBA" id="ARBA00023163"/>
    </source>
</evidence>
<name>A0A438M865_9ACTN</name>
<gene>
    <name evidence="5" type="ORF">EDD27_4376</name>
</gene>
<organism evidence="5 6">
    <name type="scientific">Nonomuraea polychroma</name>
    <dbReference type="NCBI Taxonomy" id="46176"/>
    <lineage>
        <taxon>Bacteria</taxon>
        <taxon>Bacillati</taxon>
        <taxon>Actinomycetota</taxon>
        <taxon>Actinomycetes</taxon>
        <taxon>Streptosporangiales</taxon>
        <taxon>Streptosporangiaceae</taxon>
        <taxon>Nonomuraea</taxon>
    </lineage>
</organism>
<dbReference type="Gene3D" id="1.10.10.10">
    <property type="entry name" value="Winged helix-like DNA-binding domain superfamily/Winged helix DNA-binding domain"/>
    <property type="match status" value="1"/>
</dbReference>
<dbReference type="PRINTS" id="PR00035">
    <property type="entry name" value="HTHGNTR"/>
</dbReference>
<dbReference type="Pfam" id="PF00392">
    <property type="entry name" value="GntR"/>
    <property type="match status" value="1"/>
</dbReference>
<dbReference type="EMBL" id="SAUN01000001">
    <property type="protein sequence ID" value="RVX41805.1"/>
    <property type="molecule type" value="Genomic_DNA"/>
</dbReference>
<dbReference type="Proteomes" id="UP000284824">
    <property type="component" value="Unassembled WGS sequence"/>
</dbReference>
<dbReference type="InterPro" id="IPR036388">
    <property type="entry name" value="WH-like_DNA-bd_sf"/>
</dbReference>
<dbReference type="PROSITE" id="PS50949">
    <property type="entry name" value="HTH_GNTR"/>
    <property type="match status" value="1"/>
</dbReference>
<dbReference type="SMART" id="SM00895">
    <property type="entry name" value="FCD"/>
    <property type="match status" value="1"/>
</dbReference>
<evidence type="ECO:0000313" key="5">
    <source>
        <dbReference type="EMBL" id="RVX41805.1"/>
    </source>
</evidence>
<dbReference type="Gene3D" id="1.20.120.530">
    <property type="entry name" value="GntR ligand-binding domain-like"/>
    <property type="match status" value="1"/>
</dbReference>
<dbReference type="GO" id="GO:0003700">
    <property type="term" value="F:DNA-binding transcription factor activity"/>
    <property type="evidence" value="ECO:0007669"/>
    <property type="project" value="InterPro"/>
</dbReference>
<dbReference type="InterPro" id="IPR011711">
    <property type="entry name" value="GntR_C"/>
</dbReference>
<proteinExistence type="predicted"/>